<gene>
    <name evidence="3" type="ORF">Sangu_2570400</name>
</gene>
<proteinExistence type="predicted"/>
<feature type="domain" description="Reverse transcriptase Ty1/copia-type" evidence="2">
    <location>
        <begin position="11"/>
        <end position="53"/>
    </location>
</feature>
<accession>A0AAW2J757</accession>
<keyword evidence="1" id="KW-0472">Membrane</keyword>
<dbReference type="Pfam" id="PF07727">
    <property type="entry name" value="RVT_2"/>
    <property type="match status" value="1"/>
</dbReference>
<keyword evidence="1" id="KW-0812">Transmembrane</keyword>
<name>A0AAW2J757_9LAMI</name>
<keyword evidence="1" id="KW-1133">Transmembrane helix</keyword>
<feature type="transmembrane region" description="Helical" evidence="1">
    <location>
        <begin position="134"/>
        <end position="159"/>
    </location>
</feature>
<evidence type="ECO:0000259" key="2">
    <source>
        <dbReference type="Pfam" id="PF07727"/>
    </source>
</evidence>
<comment type="caution">
    <text evidence="3">The sequence shown here is derived from an EMBL/GenBank/DDBJ whole genome shotgun (WGS) entry which is preliminary data.</text>
</comment>
<sequence length="162" mass="18347">MAKELDALENNDTWELTNLPPDKKAIGSKWVFKLKMNLNGSVERYKARLVAKGSIFDIDEVKAYLDRLFTIKDLGFAKYFHGLQLARSSDGLLITQTNYLTDILKDANLIDAKPFPPHFLQASSSLRMMVLSCILLNHIAVWLVACFTWASLALISHLLSKY</sequence>
<evidence type="ECO:0000313" key="3">
    <source>
        <dbReference type="EMBL" id="KAL0290519.1"/>
    </source>
</evidence>
<reference evidence="3" key="2">
    <citation type="journal article" date="2024" name="Plant">
        <title>Genomic evolution and insights into agronomic trait innovations of Sesamum species.</title>
        <authorList>
            <person name="Miao H."/>
            <person name="Wang L."/>
            <person name="Qu L."/>
            <person name="Liu H."/>
            <person name="Sun Y."/>
            <person name="Le M."/>
            <person name="Wang Q."/>
            <person name="Wei S."/>
            <person name="Zheng Y."/>
            <person name="Lin W."/>
            <person name="Duan Y."/>
            <person name="Cao H."/>
            <person name="Xiong S."/>
            <person name="Wang X."/>
            <person name="Wei L."/>
            <person name="Li C."/>
            <person name="Ma Q."/>
            <person name="Ju M."/>
            <person name="Zhao R."/>
            <person name="Li G."/>
            <person name="Mu C."/>
            <person name="Tian Q."/>
            <person name="Mei H."/>
            <person name="Zhang T."/>
            <person name="Gao T."/>
            <person name="Zhang H."/>
        </authorList>
    </citation>
    <scope>NUCLEOTIDE SEQUENCE</scope>
    <source>
        <strain evidence="3">G01</strain>
    </source>
</reference>
<dbReference type="InterPro" id="IPR013103">
    <property type="entry name" value="RVT_2"/>
</dbReference>
<organism evidence="3">
    <name type="scientific">Sesamum angustifolium</name>
    <dbReference type="NCBI Taxonomy" id="2727405"/>
    <lineage>
        <taxon>Eukaryota</taxon>
        <taxon>Viridiplantae</taxon>
        <taxon>Streptophyta</taxon>
        <taxon>Embryophyta</taxon>
        <taxon>Tracheophyta</taxon>
        <taxon>Spermatophyta</taxon>
        <taxon>Magnoliopsida</taxon>
        <taxon>eudicotyledons</taxon>
        <taxon>Gunneridae</taxon>
        <taxon>Pentapetalae</taxon>
        <taxon>asterids</taxon>
        <taxon>lamiids</taxon>
        <taxon>Lamiales</taxon>
        <taxon>Pedaliaceae</taxon>
        <taxon>Sesamum</taxon>
    </lineage>
</organism>
<protein>
    <recommendedName>
        <fullName evidence="2">Reverse transcriptase Ty1/copia-type domain-containing protein</fullName>
    </recommendedName>
</protein>
<reference evidence="3" key="1">
    <citation type="submission" date="2020-06" db="EMBL/GenBank/DDBJ databases">
        <authorList>
            <person name="Li T."/>
            <person name="Hu X."/>
            <person name="Zhang T."/>
            <person name="Song X."/>
            <person name="Zhang H."/>
            <person name="Dai N."/>
            <person name="Sheng W."/>
            <person name="Hou X."/>
            <person name="Wei L."/>
        </authorList>
    </citation>
    <scope>NUCLEOTIDE SEQUENCE</scope>
    <source>
        <strain evidence="3">G01</strain>
        <tissue evidence="3">Leaf</tissue>
    </source>
</reference>
<dbReference type="EMBL" id="JACGWK010001348">
    <property type="protein sequence ID" value="KAL0290519.1"/>
    <property type="molecule type" value="Genomic_DNA"/>
</dbReference>
<evidence type="ECO:0000256" key="1">
    <source>
        <dbReference type="SAM" id="Phobius"/>
    </source>
</evidence>
<dbReference type="AlphaFoldDB" id="A0AAW2J757"/>